<feature type="region of interest" description="Disordered" evidence="1">
    <location>
        <begin position="1"/>
        <end position="34"/>
    </location>
</feature>
<evidence type="ECO:0000256" key="1">
    <source>
        <dbReference type="SAM" id="MobiDB-lite"/>
    </source>
</evidence>
<dbReference type="RefSeq" id="WP_338001677.1">
    <property type="nucleotide sequence ID" value="NZ_JAOPKA010000001.1"/>
</dbReference>
<accession>A0AAP3E008</accession>
<gene>
    <name evidence="3" type="ORF">OB960_00130</name>
</gene>
<proteinExistence type="predicted"/>
<dbReference type="Pfam" id="PF25955">
    <property type="entry name" value="DUF7992"/>
    <property type="match status" value="1"/>
</dbReference>
<dbReference type="InterPro" id="IPR058305">
    <property type="entry name" value="DUF7992"/>
</dbReference>
<dbReference type="Proteomes" id="UP001321018">
    <property type="component" value="Unassembled WGS sequence"/>
</dbReference>
<dbReference type="EMBL" id="JAOPKA010000001">
    <property type="protein sequence ID" value="MCU4739808.1"/>
    <property type="molecule type" value="Genomic_DNA"/>
</dbReference>
<dbReference type="AlphaFoldDB" id="A0AAP3E008"/>
<feature type="domain" description="DUF7992" evidence="2">
    <location>
        <begin position="2"/>
        <end position="160"/>
    </location>
</feature>
<evidence type="ECO:0000313" key="3">
    <source>
        <dbReference type="EMBL" id="MCU4739808.1"/>
    </source>
</evidence>
<organism evidence="3 4">
    <name type="scientific">Natronoglomus mannanivorans</name>
    <dbReference type="NCBI Taxonomy" id="2979990"/>
    <lineage>
        <taxon>Archaea</taxon>
        <taxon>Methanobacteriati</taxon>
        <taxon>Methanobacteriota</taxon>
        <taxon>Stenosarchaea group</taxon>
        <taxon>Halobacteria</taxon>
        <taxon>Halobacteriales</taxon>
        <taxon>Natrialbaceae</taxon>
        <taxon>Natronoglomus</taxon>
    </lineage>
</organism>
<sequence length="168" mass="18952">MTLDVEIPEPPTIRAPQDPGDYDAVDEPEDWTGDTAPREALAEFLREGAWADAFDEWREQTYMGEEEFQLVLDLGLIDEFDFYWNPSAADVGYRAPTLPESGTLSASDETLEEVDAEGIEEVDAEGIEEVDAEGIEEELDELGRTVSEVLENRYIDRSGEEFGFFDDR</sequence>
<feature type="compositionally biased region" description="Acidic residues" evidence="1">
    <location>
        <begin position="20"/>
        <end position="32"/>
    </location>
</feature>
<reference evidence="3" key="1">
    <citation type="submission" date="2022-09" db="EMBL/GenBank/DDBJ databases">
        <title>Enrichment on poylsaccharides allowed isolation of novel metabolic and taxonomic groups of Haloarchaea.</title>
        <authorList>
            <person name="Sorokin D.Y."/>
            <person name="Elcheninov A.G."/>
            <person name="Khizhniak T.V."/>
            <person name="Kolganova T.V."/>
            <person name="Kublanov I.V."/>
        </authorList>
    </citation>
    <scope>NUCLEOTIDE SEQUENCE</scope>
    <source>
        <strain evidence="3">AArc-xg1-1</strain>
    </source>
</reference>
<protein>
    <recommendedName>
        <fullName evidence="2">DUF7992 domain-containing protein</fullName>
    </recommendedName>
</protein>
<name>A0AAP3E008_9EURY</name>
<evidence type="ECO:0000313" key="4">
    <source>
        <dbReference type="Proteomes" id="UP001321018"/>
    </source>
</evidence>
<comment type="caution">
    <text evidence="3">The sequence shown here is derived from an EMBL/GenBank/DDBJ whole genome shotgun (WGS) entry which is preliminary data.</text>
</comment>
<evidence type="ECO:0000259" key="2">
    <source>
        <dbReference type="Pfam" id="PF25955"/>
    </source>
</evidence>